<dbReference type="HOGENOM" id="CLU_025093_0_0_1"/>
<dbReference type="STRING" id="1262450.S3D4N9"/>
<evidence type="ECO:0000256" key="8">
    <source>
        <dbReference type="SAM" id="Coils"/>
    </source>
</evidence>
<keyword evidence="3" id="KW-0507">mRNA processing</keyword>
<evidence type="ECO:0000313" key="12">
    <source>
        <dbReference type="Proteomes" id="UP000016923"/>
    </source>
</evidence>
<evidence type="ECO:0000256" key="6">
    <source>
        <dbReference type="ARBA" id="ARBA00023187"/>
    </source>
</evidence>
<dbReference type="GO" id="GO:0005684">
    <property type="term" value="C:U2-type spliceosomal complex"/>
    <property type="evidence" value="ECO:0007669"/>
    <property type="project" value="EnsemblFungi"/>
</dbReference>
<dbReference type="VEuPathDB" id="FungiDB:F503_01143"/>
<dbReference type="OrthoDB" id="21123at2759"/>
<feature type="region of interest" description="Disordered" evidence="9">
    <location>
        <begin position="181"/>
        <end position="355"/>
    </location>
</feature>
<reference evidence="11 12" key="1">
    <citation type="journal article" date="2013" name="BMC Genomics">
        <title>The genome and transcriptome of the pine saprophyte Ophiostoma piceae, and a comparison with the bark beetle-associated pine pathogen Grosmannia clavigera.</title>
        <authorList>
            <person name="Haridas S."/>
            <person name="Wang Y."/>
            <person name="Lim L."/>
            <person name="Massoumi Alamouti S."/>
            <person name="Jackman S."/>
            <person name="Docking R."/>
            <person name="Robertson G."/>
            <person name="Birol I."/>
            <person name="Bohlmann J."/>
            <person name="Breuil C."/>
        </authorList>
    </citation>
    <scope>NUCLEOTIDE SEQUENCE [LARGE SCALE GENOMIC DNA]</scope>
    <source>
        <strain evidence="11 12">UAMH 11346</strain>
    </source>
</reference>
<feature type="domain" description="CBF1-interacting co-repressor CIR N-terminal" evidence="10">
    <location>
        <begin position="11"/>
        <end position="47"/>
    </location>
</feature>
<name>S3D4N9_OPHP1</name>
<dbReference type="InterPro" id="IPR022209">
    <property type="entry name" value="CWC25"/>
</dbReference>
<evidence type="ECO:0000259" key="10">
    <source>
        <dbReference type="SMART" id="SM01083"/>
    </source>
</evidence>
<evidence type="ECO:0000256" key="4">
    <source>
        <dbReference type="ARBA" id="ARBA00022728"/>
    </source>
</evidence>
<dbReference type="InterPro" id="IPR051376">
    <property type="entry name" value="CWC25_splicing_factor"/>
</dbReference>
<dbReference type="SMART" id="SM01083">
    <property type="entry name" value="Cir_N"/>
    <property type="match status" value="1"/>
</dbReference>
<dbReference type="AlphaFoldDB" id="S3D4N9"/>
<dbReference type="GO" id="GO:0000974">
    <property type="term" value="C:Prp19 complex"/>
    <property type="evidence" value="ECO:0007669"/>
    <property type="project" value="EnsemblFungi"/>
</dbReference>
<comment type="subcellular location">
    <subcellularLocation>
        <location evidence="1">Nucleus</location>
    </subcellularLocation>
</comment>
<dbReference type="Pfam" id="PF10197">
    <property type="entry name" value="Cir_N"/>
    <property type="match status" value="1"/>
</dbReference>
<comment type="similarity">
    <text evidence="2">Belongs to the CWC25 family.</text>
</comment>
<keyword evidence="6" id="KW-0508">mRNA splicing</keyword>
<dbReference type="Pfam" id="PF12542">
    <property type="entry name" value="CWC25"/>
    <property type="match status" value="1"/>
</dbReference>
<feature type="coiled-coil region" evidence="8">
    <location>
        <begin position="14"/>
        <end position="61"/>
    </location>
</feature>
<dbReference type="PANTHER" id="PTHR16196">
    <property type="entry name" value="CELL CYCLE CONTROL PROTEIN CWF25"/>
    <property type="match status" value="1"/>
</dbReference>
<gene>
    <name evidence="11" type="ORF">F503_01143</name>
</gene>
<accession>S3D4N9</accession>
<keyword evidence="7" id="KW-0539">Nucleus</keyword>
<evidence type="ECO:0000313" key="11">
    <source>
        <dbReference type="EMBL" id="EPE08360.1"/>
    </source>
</evidence>
<dbReference type="Proteomes" id="UP000016923">
    <property type="component" value="Unassembled WGS sequence"/>
</dbReference>
<feature type="compositionally biased region" description="Basic residues" evidence="9">
    <location>
        <begin position="194"/>
        <end position="203"/>
    </location>
</feature>
<evidence type="ECO:0000256" key="2">
    <source>
        <dbReference type="ARBA" id="ARBA00006695"/>
    </source>
</evidence>
<keyword evidence="5 8" id="KW-0175">Coiled coil</keyword>
<feature type="compositionally biased region" description="Basic and acidic residues" evidence="9">
    <location>
        <begin position="184"/>
        <end position="193"/>
    </location>
</feature>
<protein>
    <submittedName>
        <fullName evidence="11">Pre-mrna-splicing factor cwc25</fullName>
    </submittedName>
</protein>
<feature type="compositionally biased region" description="Basic and acidic residues" evidence="9">
    <location>
        <begin position="204"/>
        <end position="262"/>
    </location>
</feature>
<evidence type="ECO:0000256" key="1">
    <source>
        <dbReference type="ARBA" id="ARBA00004123"/>
    </source>
</evidence>
<evidence type="ECO:0000256" key="5">
    <source>
        <dbReference type="ARBA" id="ARBA00023054"/>
    </source>
</evidence>
<feature type="compositionally biased region" description="Polar residues" evidence="9">
    <location>
        <begin position="320"/>
        <end position="331"/>
    </location>
</feature>
<keyword evidence="12" id="KW-1185">Reference proteome</keyword>
<dbReference type="GO" id="GO:0000398">
    <property type="term" value="P:mRNA splicing, via spliceosome"/>
    <property type="evidence" value="ECO:0007669"/>
    <property type="project" value="TreeGrafter"/>
</dbReference>
<dbReference type="OMA" id="SWHPHTM"/>
<sequence length="355" mass="40294">MGSGDLNAKKSWHVVNLKNQKKVWESEQNALAERKKVNERLEELRKERQEEEIAKQLEEAGGKRRVDRVDWMYQGPGSGDGSAMVTEEAEAFLLGKRRIDTLLKGDEHKQLEKSAIDDRFAGAGPGASALPPLLGATPISARDMATKIREDPLLAIKRQEQQTYEAMANDPVRRRQMLAAMGLKDNDRDDRSRRSAHHHRSSRHRDGSRDRRRDRERERGRDHGGDDEGRHKRRRREDDSRERRRRDSRDGARDRGRSDRDTNGNNHNNNGDDERARKLAAMQANASDLDSERSKRLAEIAAKEAAARAADDEARDKASGSATTAFSTNLRQKVGDMGLADRLGRNRQGLQRDDD</sequence>
<keyword evidence="4" id="KW-0747">Spliceosome</keyword>
<dbReference type="InterPro" id="IPR019339">
    <property type="entry name" value="CIR_N_dom"/>
</dbReference>
<dbReference type="EMBL" id="KE148149">
    <property type="protein sequence ID" value="EPE08360.1"/>
    <property type="molecule type" value="Genomic_DNA"/>
</dbReference>
<dbReference type="eggNOG" id="KOG3869">
    <property type="taxonomic scope" value="Eukaryota"/>
</dbReference>
<evidence type="ECO:0000256" key="7">
    <source>
        <dbReference type="ARBA" id="ARBA00023242"/>
    </source>
</evidence>
<feature type="compositionally biased region" description="Basic and acidic residues" evidence="9">
    <location>
        <begin position="290"/>
        <end position="318"/>
    </location>
</feature>
<evidence type="ECO:0000256" key="3">
    <source>
        <dbReference type="ARBA" id="ARBA00022664"/>
    </source>
</evidence>
<organism evidence="11 12">
    <name type="scientific">Ophiostoma piceae (strain UAMH 11346)</name>
    <name type="common">Sap stain fungus</name>
    <dbReference type="NCBI Taxonomy" id="1262450"/>
    <lineage>
        <taxon>Eukaryota</taxon>
        <taxon>Fungi</taxon>
        <taxon>Dikarya</taxon>
        <taxon>Ascomycota</taxon>
        <taxon>Pezizomycotina</taxon>
        <taxon>Sordariomycetes</taxon>
        <taxon>Sordariomycetidae</taxon>
        <taxon>Ophiostomatales</taxon>
        <taxon>Ophiostomataceae</taxon>
        <taxon>Ophiostoma</taxon>
    </lineage>
</organism>
<proteinExistence type="inferred from homology"/>
<dbReference type="PANTHER" id="PTHR16196:SF0">
    <property type="entry name" value="PRE-MRNA-SPLICING FACTOR CWC25 HOMOLOG"/>
    <property type="match status" value="1"/>
</dbReference>
<evidence type="ECO:0000256" key="9">
    <source>
        <dbReference type="SAM" id="MobiDB-lite"/>
    </source>
</evidence>